<dbReference type="AlphaFoldDB" id="A0A2Z6IAX7"/>
<dbReference type="InterPro" id="IPR019546">
    <property type="entry name" value="TAT_signal_bac_arc"/>
</dbReference>
<keyword evidence="11" id="KW-1185">Reference proteome</keyword>
<dbReference type="Gene3D" id="3.40.50.740">
    <property type="match status" value="2"/>
</dbReference>
<dbReference type="InterPro" id="IPR050612">
    <property type="entry name" value="Prok_Mopterin_Oxidored"/>
</dbReference>
<evidence type="ECO:0000256" key="2">
    <source>
        <dbReference type="ARBA" id="ARBA00010312"/>
    </source>
</evidence>
<dbReference type="NCBIfam" id="TIGR01409">
    <property type="entry name" value="TAT_signal_seq"/>
    <property type="match status" value="1"/>
</dbReference>
<dbReference type="KEGG" id="sutt:SUTMEG_15000"/>
<evidence type="ECO:0000256" key="5">
    <source>
        <dbReference type="ARBA" id="ARBA00022723"/>
    </source>
</evidence>
<keyword evidence="4" id="KW-0500">Molybdenum</keyword>
<organism evidence="10 11">
    <name type="scientific">Sutterella megalosphaeroides</name>
    <dbReference type="NCBI Taxonomy" id="2494234"/>
    <lineage>
        <taxon>Bacteria</taxon>
        <taxon>Pseudomonadati</taxon>
        <taxon>Pseudomonadota</taxon>
        <taxon>Betaproteobacteria</taxon>
        <taxon>Burkholderiales</taxon>
        <taxon>Sutterellaceae</taxon>
        <taxon>Sutterella</taxon>
    </lineage>
</organism>
<evidence type="ECO:0000256" key="7">
    <source>
        <dbReference type="ARBA" id="ARBA00023002"/>
    </source>
</evidence>
<protein>
    <submittedName>
        <fullName evidence="10">Molybdopterin oxidoreductase</fullName>
    </submittedName>
</protein>
<dbReference type="GO" id="GO:0016491">
    <property type="term" value="F:oxidoreductase activity"/>
    <property type="evidence" value="ECO:0007669"/>
    <property type="project" value="UniProtKB-KW"/>
</dbReference>
<dbReference type="GO" id="GO:0043546">
    <property type="term" value="F:molybdopterin cofactor binding"/>
    <property type="evidence" value="ECO:0007669"/>
    <property type="project" value="InterPro"/>
</dbReference>
<dbReference type="GO" id="GO:0046872">
    <property type="term" value="F:metal ion binding"/>
    <property type="evidence" value="ECO:0007669"/>
    <property type="project" value="UniProtKB-KW"/>
</dbReference>
<evidence type="ECO:0000256" key="3">
    <source>
        <dbReference type="ARBA" id="ARBA00022485"/>
    </source>
</evidence>
<accession>A0A2Z6IAX7</accession>
<keyword evidence="3" id="KW-0004">4Fe-4S</keyword>
<keyword evidence="7" id="KW-0560">Oxidoreductase</keyword>
<dbReference type="EMBL" id="AP018786">
    <property type="protein sequence ID" value="BBF23609.1"/>
    <property type="molecule type" value="Genomic_DNA"/>
</dbReference>
<keyword evidence="6" id="KW-0732">Signal</keyword>
<feature type="domain" description="Molybdopterin oxidoreductase" evidence="8">
    <location>
        <begin position="110"/>
        <end position="614"/>
    </location>
</feature>
<name>A0A2Z6IAX7_9BURK</name>
<comment type="similarity">
    <text evidence="2">Belongs to the prokaryotic molybdopterin-containing oxidoreductase family.</text>
</comment>
<feature type="domain" description="Molybdopterin dinucleotide-binding" evidence="9">
    <location>
        <begin position="765"/>
        <end position="813"/>
    </location>
</feature>
<reference evidence="10 11" key="1">
    <citation type="journal article" date="2018" name="Int. J. Syst. Evol. Microbiol.">
        <title>Mesosutterella multiformis gen. nov., sp. nov., a member of the family Sutterellaceae and Sutterella megalosphaeroides sp. nov., isolated from human faeces.</title>
        <authorList>
            <person name="Sakamoto M."/>
            <person name="Ikeyama N."/>
            <person name="Kunihiro T."/>
            <person name="Iino T."/>
            <person name="Yuki M."/>
            <person name="Ohkuma M."/>
        </authorList>
    </citation>
    <scope>NUCLEOTIDE SEQUENCE [LARGE SCALE GENOMIC DNA]</scope>
    <source>
        <strain evidence="10 11">6FBBBH3</strain>
    </source>
</reference>
<dbReference type="Pfam" id="PF01568">
    <property type="entry name" value="Molydop_binding"/>
    <property type="match status" value="1"/>
</dbReference>
<keyword evidence="3" id="KW-0408">Iron</keyword>
<dbReference type="PROSITE" id="PS51318">
    <property type="entry name" value="TAT"/>
    <property type="match status" value="1"/>
</dbReference>
<dbReference type="InterPro" id="IPR009010">
    <property type="entry name" value="Asp_de-COase-like_dom_sf"/>
</dbReference>
<proteinExistence type="inferred from homology"/>
<dbReference type="InterPro" id="IPR006657">
    <property type="entry name" value="MoPterin_dinucl-bd_dom"/>
</dbReference>
<dbReference type="PANTHER" id="PTHR43742">
    <property type="entry name" value="TRIMETHYLAMINE-N-OXIDE REDUCTASE"/>
    <property type="match status" value="1"/>
</dbReference>
<dbReference type="GO" id="GO:0051539">
    <property type="term" value="F:4 iron, 4 sulfur cluster binding"/>
    <property type="evidence" value="ECO:0007669"/>
    <property type="project" value="UniProtKB-KW"/>
</dbReference>
<evidence type="ECO:0000256" key="4">
    <source>
        <dbReference type="ARBA" id="ARBA00022505"/>
    </source>
</evidence>
<evidence type="ECO:0000313" key="10">
    <source>
        <dbReference type="EMBL" id="BBF23609.1"/>
    </source>
</evidence>
<dbReference type="Gene3D" id="2.20.25.90">
    <property type="entry name" value="ADC-like domains"/>
    <property type="match status" value="1"/>
</dbReference>
<dbReference type="SUPFAM" id="SSF53706">
    <property type="entry name" value="Formate dehydrogenase/DMSO reductase, domains 1-3"/>
    <property type="match status" value="1"/>
</dbReference>
<dbReference type="OrthoDB" id="9815647at2"/>
<evidence type="ECO:0000256" key="6">
    <source>
        <dbReference type="ARBA" id="ARBA00022729"/>
    </source>
</evidence>
<dbReference type="SUPFAM" id="SSF50692">
    <property type="entry name" value="ADC-like"/>
    <property type="match status" value="1"/>
</dbReference>
<dbReference type="PANTHER" id="PTHR43742:SF9">
    <property type="entry name" value="TETRATHIONATE REDUCTASE SUBUNIT A"/>
    <property type="match status" value="1"/>
</dbReference>
<dbReference type="InterPro" id="IPR006311">
    <property type="entry name" value="TAT_signal"/>
</dbReference>
<keyword evidence="5" id="KW-0479">Metal-binding</keyword>
<dbReference type="Gene3D" id="3.30.2070.10">
    <property type="entry name" value="Formate dehydrogenase/DMSO reductase"/>
    <property type="match status" value="1"/>
</dbReference>
<dbReference type="Gene3D" id="2.40.40.20">
    <property type="match status" value="1"/>
</dbReference>
<keyword evidence="3" id="KW-0411">Iron-sulfur</keyword>
<gene>
    <name evidence="10" type="ORF">SUTMEG_15000</name>
</gene>
<comment type="cofactor">
    <cofactor evidence="1">
        <name>Mo-bis(molybdopterin guanine dinucleotide)</name>
        <dbReference type="ChEBI" id="CHEBI:60539"/>
    </cofactor>
</comment>
<evidence type="ECO:0000313" key="11">
    <source>
        <dbReference type="Proteomes" id="UP000271003"/>
    </source>
</evidence>
<evidence type="ECO:0000259" key="9">
    <source>
        <dbReference type="Pfam" id="PF01568"/>
    </source>
</evidence>
<dbReference type="Pfam" id="PF00384">
    <property type="entry name" value="Molybdopterin"/>
    <property type="match status" value="1"/>
</dbReference>
<dbReference type="InterPro" id="IPR006656">
    <property type="entry name" value="Mopterin_OxRdtase"/>
</dbReference>
<evidence type="ECO:0000256" key="1">
    <source>
        <dbReference type="ARBA" id="ARBA00001942"/>
    </source>
</evidence>
<evidence type="ECO:0000259" key="8">
    <source>
        <dbReference type="Pfam" id="PF00384"/>
    </source>
</evidence>
<sequence length="864" mass="94108">MTKNTKESATVLPKLSRRTFLGAAGATVAGAAVPWSTLEAEVAQLKSEGWEARPCACNVCGGYCGLLAMHKKGEPFTPQTVKIMPNPSHPQRGCCARGASAVWAWAHPLRLKKPMKRVGAKGEGKFEEISWDQALDEIAAKVKAICEKDGERAVAMTSHNFSSMQKWFGAALGTPNVIGHSSTCNSASVMGRRMVFGKGFDSAGKVEPDYERVKYLLCIGRTLNCAMGVSSVLARARQQGARVLFVDPRMPEGAFGDAEWLPIKPGTDSAFIYALVNVAIRENLVDRAFLAKWTNAPYLVEKDSMKPVTAAECCPSATDGTAFVVMDKTSGELRPMGLVKDEKGTVTGFAQPEGVDPDLDFTGTVTGPNGATLEVETAYAVFARTASKWTPEEASAVTGIPAERIATVAREFFTLGGVCDDGWYSSRNGNDNEAYQLMSALNLFTGSLDQKGGFVVTQGGGLKMPSASSSGTKGKGPAGQTWEIPFGKALDKEIYPESSGTFSAVFEAILHEKPYPVRAVFVTGSTMFHREANSNRMAEALRALELLVVQDILPHEIIDYADYVLPSTMFLEWHEYAGVKWALDGNIQLNSAGLTPPEGCEARHEIWQFCEILRRAYPDRAADRLGYAKECRTTEEWKAWFDGMTEKAWAKFIASKNESKPGEGDRIAAEIAEKGWCRTAEKKFGVYPYKKPFGTPTGKPEIVSFLCASKYRDKGLKGLTDFEYPKAYTQPKPRSDEFFLVSGKDSASCSGVTIFTWPTKFLGDRTLWMHPVDAERLGISTGDMIEVTGIDTGVKGEARVTVTNRVMPGSLFSHGFSGGVRTKNLPPEYAWVREGINSHWFATGFAQPVCGNLANNSSVRVKRL</sequence>
<dbReference type="Gene3D" id="3.40.228.10">
    <property type="entry name" value="Dimethylsulfoxide Reductase, domain 2"/>
    <property type="match status" value="2"/>
</dbReference>
<dbReference type="RefSeq" id="WP_120177196.1">
    <property type="nucleotide sequence ID" value="NZ_AP018786.1"/>
</dbReference>
<dbReference type="Proteomes" id="UP000271003">
    <property type="component" value="Chromosome"/>
</dbReference>